<feature type="signal peptide" evidence="1">
    <location>
        <begin position="1"/>
        <end position="26"/>
    </location>
</feature>
<dbReference type="InterPro" id="IPR044964">
    <property type="entry name" value="RCD1/SRO1-5"/>
</dbReference>
<evidence type="ECO:0000313" key="3">
    <source>
        <dbReference type="Proteomes" id="UP000245207"/>
    </source>
</evidence>
<keyword evidence="1" id="KW-0732">Signal</keyword>
<accession>A0A2U1LPM1</accession>
<dbReference type="PANTHER" id="PTHR32263:SF12">
    <property type="entry name" value="INACTIVE POLY [ADP-RIBOSE] POLYMERASE SRO4-RELATED"/>
    <property type="match status" value="1"/>
</dbReference>
<evidence type="ECO:0000256" key="1">
    <source>
        <dbReference type="SAM" id="SignalP"/>
    </source>
</evidence>
<dbReference type="Proteomes" id="UP000245207">
    <property type="component" value="Unassembled WGS sequence"/>
</dbReference>
<dbReference type="EMBL" id="PKPP01008338">
    <property type="protein sequence ID" value="PWA50956.1"/>
    <property type="molecule type" value="Genomic_DNA"/>
</dbReference>
<evidence type="ECO:0000313" key="2">
    <source>
        <dbReference type="EMBL" id="PWA50956.1"/>
    </source>
</evidence>
<dbReference type="AlphaFoldDB" id="A0A2U1LPM1"/>
<protein>
    <submittedName>
        <fullName evidence="2">Poly(ADP-ribose) polymerase, catalytic domain-containing protein</fullName>
    </submittedName>
</protein>
<reference evidence="2 3" key="1">
    <citation type="journal article" date="2018" name="Mol. Plant">
        <title>The genome of Artemisia annua provides insight into the evolution of Asteraceae family and artemisinin biosynthesis.</title>
        <authorList>
            <person name="Shen Q."/>
            <person name="Zhang L."/>
            <person name="Liao Z."/>
            <person name="Wang S."/>
            <person name="Yan T."/>
            <person name="Shi P."/>
            <person name="Liu M."/>
            <person name="Fu X."/>
            <person name="Pan Q."/>
            <person name="Wang Y."/>
            <person name="Lv Z."/>
            <person name="Lu X."/>
            <person name="Zhang F."/>
            <person name="Jiang W."/>
            <person name="Ma Y."/>
            <person name="Chen M."/>
            <person name="Hao X."/>
            <person name="Li L."/>
            <person name="Tang Y."/>
            <person name="Lv G."/>
            <person name="Zhou Y."/>
            <person name="Sun X."/>
            <person name="Brodelius P.E."/>
            <person name="Rose J.K.C."/>
            <person name="Tang K."/>
        </authorList>
    </citation>
    <scope>NUCLEOTIDE SEQUENCE [LARGE SCALE GENOMIC DNA]</scope>
    <source>
        <strain evidence="3">cv. Huhao1</strain>
        <tissue evidence="2">Leaf</tissue>
    </source>
</reference>
<organism evidence="2 3">
    <name type="scientific">Artemisia annua</name>
    <name type="common">Sweet wormwood</name>
    <dbReference type="NCBI Taxonomy" id="35608"/>
    <lineage>
        <taxon>Eukaryota</taxon>
        <taxon>Viridiplantae</taxon>
        <taxon>Streptophyta</taxon>
        <taxon>Embryophyta</taxon>
        <taxon>Tracheophyta</taxon>
        <taxon>Spermatophyta</taxon>
        <taxon>Magnoliopsida</taxon>
        <taxon>eudicotyledons</taxon>
        <taxon>Gunneridae</taxon>
        <taxon>Pentapetalae</taxon>
        <taxon>asterids</taxon>
        <taxon>campanulids</taxon>
        <taxon>Asterales</taxon>
        <taxon>Asteraceae</taxon>
        <taxon>Asteroideae</taxon>
        <taxon>Anthemideae</taxon>
        <taxon>Artemisiinae</taxon>
        <taxon>Artemisia</taxon>
    </lineage>
</organism>
<comment type="caution">
    <text evidence="2">The sequence shown here is derived from an EMBL/GenBank/DDBJ whole genome shotgun (WGS) entry which is preliminary data.</text>
</comment>
<sequence length="252" mass="29067">MVPQGPILLIVSEATLLSSFLSHVLSEKYYISCVAILKRQRYKRLSNQQLPLCLRIIGNLCAVEAYSECGMTLQEFCKLEIKLAEDLGASLISIWVLNSGFSQHEAVSPSNIGSLVQEVPNHMWKQVKLQFTAENEVRDQMFDDLVSPKKYFIWSSQMNTHILLEFVISFKTQRIVNRSQLNGVVWQTSFPMDIDSRSHCKLIQDVAFFRCINLGIMFRIRRKFGSVKYYFRCILYIEVGTEMKAKCIFHAC</sequence>
<feature type="chain" id="PRO_5015688692" evidence="1">
    <location>
        <begin position="27"/>
        <end position="252"/>
    </location>
</feature>
<keyword evidence="3" id="KW-1185">Reference proteome</keyword>
<name>A0A2U1LPM1_ARTAN</name>
<gene>
    <name evidence="2" type="ORF">CTI12_AA468090</name>
</gene>
<proteinExistence type="predicted"/>
<dbReference type="PANTHER" id="PTHR32263">
    <property type="entry name" value="INACTIVE POLY [ADP-RIBOSE] POLYMERASE SRO4-RELATED"/>
    <property type="match status" value="1"/>
</dbReference>